<evidence type="ECO:0000259" key="5">
    <source>
        <dbReference type="PROSITE" id="PS51005"/>
    </source>
</evidence>
<feature type="domain" description="NAC" evidence="5">
    <location>
        <begin position="18"/>
        <end position="213"/>
    </location>
</feature>
<evidence type="ECO:0000256" key="1">
    <source>
        <dbReference type="ARBA" id="ARBA00023015"/>
    </source>
</evidence>
<keyword evidence="3" id="KW-0804">Transcription</keyword>
<dbReference type="Proteomes" id="UP000008022">
    <property type="component" value="Unassembled WGS sequence"/>
</dbReference>
<evidence type="ECO:0000313" key="6">
    <source>
        <dbReference type="EnsemblPlants" id="ORUFI11G15730.1"/>
    </source>
</evidence>
<organism evidence="6 7">
    <name type="scientific">Oryza rufipogon</name>
    <name type="common">Brownbeard rice</name>
    <name type="synonym">Asian wild rice</name>
    <dbReference type="NCBI Taxonomy" id="4529"/>
    <lineage>
        <taxon>Eukaryota</taxon>
        <taxon>Viridiplantae</taxon>
        <taxon>Streptophyta</taxon>
        <taxon>Embryophyta</taxon>
        <taxon>Tracheophyta</taxon>
        <taxon>Spermatophyta</taxon>
        <taxon>Magnoliopsida</taxon>
        <taxon>Liliopsida</taxon>
        <taxon>Poales</taxon>
        <taxon>Poaceae</taxon>
        <taxon>BOP clade</taxon>
        <taxon>Oryzoideae</taxon>
        <taxon>Oryzeae</taxon>
        <taxon>Oryzinae</taxon>
        <taxon>Oryza</taxon>
    </lineage>
</organism>
<evidence type="ECO:0000256" key="3">
    <source>
        <dbReference type="ARBA" id="ARBA00023163"/>
    </source>
</evidence>
<evidence type="ECO:0000256" key="4">
    <source>
        <dbReference type="ARBA" id="ARBA00023242"/>
    </source>
</evidence>
<dbReference type="EnsemblPlants" id="ORUFI11G15730.1">
    <property type="protein sequence ID" value="ORUFI11G15730.1"/>
    <property type="gene ID" value="ORUFI11G15730"/>
</dbReference>
<sequence length="806" mass="89982">MAGPGVCINLLNGTTMHLSVGCVFRPTEGELVVNYLYRRAMQEPLPCDFITDVDIQCHNPWDIVPAGEKKNGKHFFTRKENSHPRDYESNHAAGDGFWRLAGTEVPIYNKPSGGADEKLVGMKRTLVFHFRKSSSTERTGWVMPTCRCQPCALPCDEAGHRCHLYHGCTLIDYMRTVLQKNNGSPSAAHTHAPLVETMVEPDNSWMICRIYKKRQRAPQVIIPPSIGNAREAVLAVPAIGNAGDRQVTSLTSQGIDVSRRGVMSLPMSSQRTRAVMVMGRTNRRKKLGLVCVPTHYGELVINYLYQCAIQMSLPYDFITDIDILHHNPLDIVPTRQEKKNGKHFFTRKEKKHHGDNCRNHAAGVGFWRGTGIQEFGDGSDKVIVGMKHTLVFHYRKSSFAESMEWAMQEFQLAGSYLLPCFVMRKMMVETNNSWLICPIYKKRQCLLHSIIPHPLVMEGKSSSFFLPLAMHACLIARQFPLLSRRVAVSLSMSRTTSRMVVAIADDMARVVLSTPIVNGATMHLPAVGMSHPTEGELVFHYLYRRAVNMPLPSEFICDVNVLPHNPWDIVPGALTEREKGKYFFMQKEIKCPSSRRSNRITSKGFWRSAGSEKPVYYNQGGGSDCMLVGMRRTLTFYFGNSRTAERTKWGMQEFRLAGNGLSPYPAMKHATGDGSKPPCNCAETTIVKHPLTGNSVTVLQRNDGLSAVLRNVLAVTPLVETVVEPDGSWLICHIYRTRQRALPVITPPAIENAREIIIPPANGNAREAQVRFIDFLQQGSHIESSSPCSCIVGPSLAEGSDESADN</sequence>
<dbReference type="PROSITE" id="PS51005">
    <property type="entry name" value="NAC"/>
    <property type="match status" value="3"/>
</dbReference>
<reference evidence="7" key="1">
    <citation type="submission" date="2013-06" db="EMBL/GenBank/DDBJ databases">
        <authorList>
            <person name="Zhao Q."/>
        </authorList>
    </citation>
    <scope>NUCLEOTIDE SEQUENCE</scope>
    <source>
        <strain evidence="7">cv. W1943</strain>
    </source>
</reference>
<dbReference type="PANTHER" id="PTHR31719:SF177">
    <property type="entry name" value="OS11G0512600 PROTEIN"/>
    <property type="match status" value="1"/>
</dbReference>
<dbReference type="InterPro" id="IPR003441">
    <property type="entry name" value="NAC-dom"/>
</dbReference>
<dbReference type="InterPro" id="IPR036093">
    <property type="entry name" value="NAC_dom_sf"/>
</dbReference>
<feature type="domain" description="NAC" evidence="5">
    <location>
        <begin position="286"/>
        <end position="442"/>
    </location>
</feature>
<keyword evidence="1" id="KW-0805">Transcription regulation</keyword>
<dbReference type="AlphaFoldDB" id="A0A0E0R8V3"/>
<dbReference type="GO" id="GO:0048731">
    <property type="term" value="P:system development"/>
    <property type="evidence" value="ECO:0007669"/>
    <property type="project" value="TreeGrafter"/>
</dbReference>
<proteinExistence type="predicted"/>
<dbReference type="Pfam" id="PF02365">
    <property type="entry name" value="NAM"/>
    <property type="match status" value="3"/>
</dbReference>
<protein>
    <recommendedName>
        <fullName evidence="5">NAC domain-containing protein</fullName>
    </recommendedName>
</protein>
<dbReference type="GO" id="GO:0003677">
    <property type="term" value="F:DNA binding"/>
    <property type="evidence" value="ECO:0007669"/>
    <property type="project" value="UniProtKB-KW"/>
</dbReference>
<name>A0A0E0R8V3_ORYRU</name>
<dbReference type="HOGENOM" id="CLU_349645_0_0_1"/>
<dbReference type="Gene3D" id="2.170.150.80">
    <property type="entry name" value="NAC domain"/>
    <property type="match status" value="3"/>
</dbReference>
<keyword evidence="2" id="KW-0238">DNA-binding</keyword>
<keyword evidence="4" id="KW-0539">Nucleus</keyword>
<dbReference type="PANTHER" id="PTHR31719">
    <property type="entry name" value="NAC TRANSCRIPTION FACTOR 56"/>
    <property type="match status" value="1"/>
</dbReference>
<accession>A0A0E0R8V3</accession>
<feature type="domain" description="NAC" evidence="5">
    <location>
        <begin position="524"/>
        <end position="737"/>
    </location>
</feature>
<evidence type="ECO:0000313" key="7">
    <source>
        <dbReference type="Proteomes" id="UP000008022"/>
    </source>
</evidence>
<dbReference type="SUPFAM" id="SSF101941">
    <property type="entry name" value="NAC domain"/>
    <property type="match status" value="3"/>
</dbReference>
<evidence type="ECO:0000256" key="2">
    <source>
        <dbReference type="ARBA" id="ARBA00023125"/>
    </source>
</evidence>
<keyword evidence="7" id="KW-1185">Reference proteome</keyword>
<dbReference type="GO" id="GO:0006355">
    <property type="term" value="P:regulation of DNA-templated transcription"/>
    <property type="evidence" value="ECO:0007669"/>
    <property type="project" value="InterPro"/>
</dbReference>
<dbReference type="Gramene" id="ORUFI11G15730.1">
    <property type="protein sequence ID" value="ORUFI11G15730.1"/>
    <property type="gene ID" value="ORUFI11G15730"/>
</dbReference>
<reference evidence="6" key="2">
    <citation type="submission" date="2015-06" db="UniProtKB">
        <authorList>
            <consortium name="EnsemblPlants"/>
        </authorList>
    </citation>
    <scope>IDENTIFICATION</scope>
</reference>
<dbReference type="eggNOG" id="ENOG502R7WC">
    <property type="taxonomic scope" value="Eukaryota"/>
</dbReference>